<dbReference type="AlphaFoldDB" id="A0A4R8W5J0"/>
<proteinExistence type="predicted"/>
<keyword evidence="3" id="KW-1185">Reference proteome</keyword>
<comment type="caution">
    <text evidence="2">The sequence shown here is derived from an EMBL/GenBank/DDBJ whole genome shotgun (WGS) entry which is preliminary data.</text>
</comment>
<evidence type="ECO:0000313" key="3">
    <source>
        <dbReference type="Proteomes" id="UP000297643"/>
    </source>
</evidence>
<name>A0A4R8W5J0_9MICO</name>
<accession>A0A4R8W5J0</accession>
<feature type="coiled-coil region" evidence="1">
    <location>
        <begin position="39"/>
        <end position="66"/>
    </location>
</feature>
<keyword evidence="1" id="KW-0175">Coiled coil</keyword>
<evidence type="ECO:0000256" key="1">
    <source>
        <dbReference type="SAM" id="Coils"/>
    </source>
</evidence>
<protein>
    <submittedName>
        <fullName evidence="2">Uncharacterized protein</fullName>
    </submittedName>
</protein>
<evidence type="ECO:0000313" key="2">
    <source>
        <dbReference type="EMBL" id="TFC01232.1"/>
    </source>
</evidence>
<dbReference type="Proteomes" id="UP000297643">
    <property type="component" value="Unassembled WGS sequence"/>
</dbReference>
<organism evidence="2 3">
    <name type="scientific">Cryobacterium mannosilyticum</name>
    <dbReference type="NCBI Taxonomy" id="1259190"/>
    <lineage>
        <taxon>Bacteria</taxon>
        <taxon>Bacillati</taxon>
        <taxon>Actinomycetota</taxon>
        <taxon>Actinomycetes</taxon>
        <taxon>Micrococcales</taxon>
        <taxon>Microbacteriaceae</taxon>
        <taxon>Cryobacterium</taxon>
    </lineage>
</organism>
<dbReference type="EMBL" id="SOFM01000043">
    <property type="protein sequence ID" value="TFC01232.1"/>
    <property type="molecule type" value="Genomic_DNA"/>
</dbReference>
<sequence>MNDFDKDVVLLHQLDRQRASMLEAVETYEGLLERMGARVQGLVGQVEEERENCRMLEADRDDACARLVQASTEVERLKAVVAEMRTSRSWRITAPIRRLSDVAWRSKTL</sequence>
<dbReference type="RefSeq" id="WP_134510396.1">
    <property type="nucleotide sequence ID" value="NZ_SOFM01000043.1"/>
</dbReference>
<reference evidence="2 3" key="1">
    <citation type="submission" date="2019-03" db="EMBL/GenBank/DDBJ databases">
        <title>Genomics of glacier-inhabiting Cryobacterium strains.</title>
        <authorList>
            <person name="Liu Q."/>
            <person name="Xin Y.-H."/>
        </authorList>
    </citation>
    <scope>NUCLEOTIDE SEQUENCE [LARGE SCALE GENOMIC DNA]</scope>
    <source>
        <strain evidence="2 3">RHLT2-21</strain>
    </source>
</reference>
<gene>
    <name evidence="2" type="ORF">E3O32_13810</name>
</gene>